<evidence type="ECO:0000313" key="3">
    <source>
        <dbReference type="Proteomes" id="UP000603940"/>
    </source>
</evidence>
<dbReference type="InterPro" id="IPR035671">
    <property type="entry name" value="DsbD_gamma"/>
</dbReference>
<dbReference type="PANTHER" id="PTHR32234:SF3">
    <property type="entry name" value="SUPPRESSION OF COPPER SENSITIVITY PROTEIN"/>
    <property type="match status" value="1"/>
</dbReference>
<dbReference type="Proteomes" id="UP000603940">
    <property type="component" value="Unassembled WGS sequence"/>
</dbReference>
<comment type="caution">
    <text evidence="2">The sequence shown here is derived from an EMBL/GenBank/DDBJ whole genome shotgun (WGS) entry which is preliminary data.</text>
</comment>
<dbReference type="Pfam" id="PF13899">
    <property type="entry name" value="Thioredoxin_7"/>
    <property type="match status" value="1"/>
</dbReference>
<dbReference type="PANTHER" id="PTHR32234">
    <property type="entry name" value="THIOL:DISULFIDE INTERCHANGE PROTEIN DSBD"/>
    <property type="match status" value="1"/>
</dbReference>
<feature type="non-terminal residue" evidence="2">
    <location>
        <position position="1"/>
    </location>
</feature>
<gene>
    <name evidence="2" type="ORF">IBL25_26525</name>
</gene>
<dbReference type="EMBL" id="JACTUZ010000386">
    <property type="protein sequence ID" value="MBC9180503.1"/>
    <property type="molecule type" value="Genomic_DNA"/>
</dbReference>
<protein>
    <submittedName>
        <fullName evidence="2">Thioredoxin family protein</fullName>
    </submittedName>
</protein>
<dbReference type="SUPFAM" id="SSF52833">
    <property type="entry name" value="Thioredoxin-like"/>
    <property type="match status" value="1"/>
</dbReference>
<sequence>ATAAEAGAEPWSAARVAAAQAEGRPVFVNLTAAWCITCKVNERVALDSAAVREAFAARRVAYLTGDWTRGGDEIAALLRAHGREGVPLYLVYPAGGGAPAVLPQILTESIVLRALEAQAPRTAAATPASPG</sequence>
<reference evidence="2 3" key="1">
    <citation type="journal article" date="2009" name="Int. J. Syst. Evol. Microbiol.">
        <title>Transfer of Teichococcus ludipueritiae and Muricoccus roseus to the genus Roseomonas, as Roseomonas ludipueritiae comb. nov. and Roseomonas rosea comb. nov., respectively, and emended description of the genus Roseomonas.</title>
        <authorList>
            <person name="Sanchez-Porro C."/>
            <person name="Gallego V."/>
            <person name="Busse H.J."/>
            <person name="Kampfer P."/>
            <person name="Ventosa A."/>
        </authorList>
    </citation>
    <scope>NUCLEOTIDE SEQUENCE [LARGE SCALE GENOMIC DNA]</scope>
    <source>
        <strain evidence="2 3">DSM 14915</strain>
    </source>
</reference>
<dbReference type="RefSeq" id="WP_187781396.1">
    <property type="nucleotide sequence ID" value="NZ_JACTUZ010000386.1"/>
</dbReference>
<keyword evidence="3" id="KW-1185">Reference proteome</keyword>
<dbReference type="PROSITE" id="PS51352">
    <property type="entry name" value="THIOREDOXIN_2"/>
    <property type="match status" value="1"/>
</dbReference>
<evidence type="ECO:0000313" key="2">
    <source>
        <dbReference type="EMBL" id="MBC9180503.1"/>
    </source>
</evidence>
<dbReference type="InterPro" id="IPR013766">
    <property type="entry name" value="Thioredoxin_domain"/>
</dbReference>
<evidence type="ECO:0000259" key="1">
    <source>
        <dbReference type="PROSITE" id="PS51352"/>
    </source>
</evidence>
<dbReference type="InterPro" id="IPR036249">
    <property type="entry name" value="Thioredoxin-like_sf"/>
</dbReference>
<accession>A0ABR7RFN5</accession>
<proteinExistence type="predicted"/>
<feature type="domain" description="Thioredoxin" evidence="1">
    <location>
        <begin position="1"/>
        <end position="120"/>
    </location>
</feature>
<organism evidence="2 3">
    <name type="scientific">Pseudoroseomonas ludipueritiae</name>
    <dbReference type="NCBI Taxonomy" id="198093"/>
    <lineage>
        <taxon>Bacteria</taxon>
        <taxon>Pseudomonadati</taxon>
        <taxon>Pseudomonadota</taxon>
        <taxon>Alphaproteobacteria</taxon>
        <taxon>Acetobacterales</taxon>
        <taxon>Acetobacteraceae</taxon>
        <taxon>Pseudoroseomonas</taxon>
    </lineage>
</organism>
<dbReference type="Gene3D" id="3.40.30.10">
    <property type="entry name" value="Glutaredoxin"/>
    <property type="match status" value="1"/>
</dbReference>
<dbReference type="CDD" id="cd02953">
    <property type="entry name" value="DsbDgamma"/>
    <property type="match status" value="1"/>
</dbReference>
<name>A0ABR7RFN5_9PROT</name>